<evidence type="ECO:0000256" key="2">
    <source>
        <dbReference type="ARBA" id="ARBA00012438"/>
    </source>
</evidence>
<evidence type="ECO:0000256" key="4">
    <source>
        <dbReference type="ARBA" id="ARBA00022679"/>
    </source>
</evidence>
<dbReference type="SMART" id="SM00387">
    <property type="entry name" value="HATPase_c"/>
    <property type="match status" value="1"/>
</dbReference>
<dbReference type="GO" id="GO:0005886">
    <property type="term" value="C:plasma membrane"/>
    <property type="evidence" value="ECO:0007669"/>
    <property type="project" value="TreeGrafter"/>
</dbReference>
<organism evidence="8 9">
    <name type="scientific">Enterobacter agglomerans</name>
    <name type="common">Erwinia herbicola</name>
    <name type="synonym">Pantoea agglomerans</name>
    <dbReference type="NCBI Taxonomy" id="549"/>
    <lineage>
        <taxon>Bacteria</taxon>
        <taxon>Pseudomonadati</taxon>
        <taxon>Pseudomonadota</taxon>
        <taxon>Gammaproteobacteria</taxon>
        <taxon>Enterobacterales</taxon>
        <taxon>Erwiniaceae</taxon>
        <taxon>Pantoea</taxon>
        <taxon>Pantoea agglomerans group</taxon>
    </lineage>
</organism>
<keyword evidence="6" id="KW-0472">Membrane</keyword>
<dbReference type="EC" id="2.7.13.3" evidence="2"/>
<keyword evidence="3" id="KW-0597">Phosphoprotein</keyword>
<dbReference type="EMBL" id="UGSO01000001">
    <property type="protein sequence ID" value="SUB15807.1"/>
    <property type="molecule type" value="Genomic_DNA"/>
</dbReference>
<keyword evidence="5 8" id="KW-0418">Kinase</keyword>
<dbReference type="Pfam" id="PF02518">
    <property type="entry name" value="HATPase_c"/>
    <property type="match status" value="1"/>
</dbReference>
<evidence type="ECO:0000259" key="7">
    <source>
        <dbReference type="PROSITE" id="PS50109"/>
    </source>
</evidence>
<dbReference type="PRINTS" id="PR00344">
    <property type="entry name" value="BCTRLSENSOR"/>
</dbReference>
<dbReference type="Proteomes" id="UP000254640">
    <property type="component" value="Unassembled WGS sequence"/>
</dbReference>
<dbReference type="InterPro" id="IPR005467">
    <property type="entry name" value="His_kinase_dom"/>
</dbReference>
<accession>A0A379AD99</accession>
<dbReference type="Gene3D" id="1.10.287.130">
    <property type="match status" value="1"/>
</dbReference>
<keyword evidence="6" id="KW-0812">Transmembrane</keyword>
<dbReference type="InterPro" id="IPR036890">
    <property type="entry name" value="HATPase_C_sf"/>
</dbReference>
<dbReference type="PANTHER" id="PTHR43047">
    <property type="entry name" value="TWO-COMPONENT HISTIDINE PROTEIN KINASE"/>
    <property type="match status" value="1"/>
</dbReference>
<dbReference type="InterPro" id="IPR036097">
    <property type="entry name" value="HisK_dim/P_sf"/>
</dbReference>
<dbReference type="Pfam" id="PF16359">
    <property type="entry name" value="RcsD_ABL"/>
    <property type="match status" value="1"/>
</dbReference>
<comment type="catalytic activity">
    <reaction evidence="1">
        <text>ATP + protein L-histidine = ADP + protein N-phospho-L-histidine.</text>
        <dbReference type="EC" id="2.7.13.3"/>
    </reaction>
</comment>
<evidence type="ECO:0000256" key="3">
    <source>
        <dbReference type="ARBA" id="ARBA00022553"/>
    </source>
</evidence>
<reference evidence="8 9" key="1">
    <citation type="submission" date="2018-06" db="EMBL/GenBank/DDBJ databases">
        <authorList>
            <consortium name="Pathogen Informatics"/>
            <person name="Doyle S."/>
        </authorList>
    </citation>
    <scope>NUCLEOTIDE SEQUENCE [LARGE SCALE GENOMIC DNA]</scope>
    <source>
        <strain evidence="8 9">NCTC9381</strain>
    </source>
</reference>
<dbReference type="STRING" id="549.BEE12_00975"/>
<feature type="transmembrane region" description="Helical" evidence="6">
    <location>
        <begin position="48"/>
        <end position="69"/>
    </location>
</feature>
<evidence type="ECO:0000256" key="5">
    <source>
        <dbReference type="ARBA" id="ARBA00022777"/>
    </source>
</evidence>
<protein>
    <recommendedName>
        <fullName evidence="2">histidine kinase</fullName>
        <ecNumber evidence="2">2.7.13.3</ecNumber>
    </recommendedName>
</protein>
<keyword evidence="9" id="KW-1185">Reference proteome</keyword>
<dbReference type="InterPro" id="IPR032306">
    <property type="entry name" value="RcsD_ABL"/>
</dbReference>
<gene>
    <name evidence="8" type="primary">rcsD_2</name>
    <name evidence="8" type="ORF">NCTC9381_01701</name>
</gene>
<dbReference type="InterPro" id="IPR038616">
    <property type="entry name" value="RcsD_ABL_sf"/>
</dbReference>
<name>A0A379AD99_ENTAG</name>
<dbReference type="SUPFAM" id="SSF47384">
    <property type="entry name" value="Homodimeric domain of signal transducing histidine kinase"/>
    <property type="match status" value="1"/>
</dbReference>
<dbReference type="Gene3D" id="3.40.50.11620">
    <property type="entry name" value="Phosphotransferase RcsD, RcsD-ABL domain"/>
    <property type="match status" value="1"/>
</dbReference>
<dbReference type="PROSITE" id="PS50109">
    <property type="entry name" value="HIS_KIN"/>
    <property type="match status" value="1"/>
</dbReference>
<dbReference type="GO" id="GO:0000155">
    <property type="term" value="F:phosphorelay sensor kinase activity"/>
    <property type="evidence" value="ECO:0007669"/>
    <property type="project" value="InterPro"/>
</dbReference>
<keyword evidence="6" id="KW-1133">Transmembrane helix</keyword>
<dbReference type="InterPro" id="IPR003594">
    <property type="entry name" value="HATPase_dom"/>
</dbReference>
<evidence type="ECO:0000313" key="8">
    <source>
        <dbReference type="EMBL" id="SUB15807.1"/>
    </source>
</evidence>
<dbReference type="SUPFAM" id="SSF55874">
    <property type="entry name" value="ATPase domain of HSP90 chaperone/DNA topoisomerase II/histidine kinase"/>
    <property type="match status" value="1"/>
</dbReference>
<keyword evidence="4 8" id="KW-0808">Transferase</keyword>
<dbReference type="Gene3D" id="3.30.565.10">
    <property type="entry name" value="Histidine kinase-like ATPase, C-terminal domain"/>
    <property type="match status" value="1"/>
</dbReference>
<dbReference type="AlphaFoldDB" id="A0A379AD99"/>
<dbReference type="GO" id="GO:0009927">
    <property type="term" value="F:histidine phosphotransfer kinase activity"/>
    <property type="evidence" value="ECO:0007669"/>
    <property type="project" value="TreeGrafter"/>
</dbReference>
<proteinExistence type="predicted"/>
<evidence type="ECO:0000256" key="1">
    <source>
        <dbReference type="ARBA" id="ARBA00000085"/>
    </source>
</evidence>
<evidence type="ECO:0000313" key="9">
    <source>
        <dbReference type="Proteomes" id="UP000254640"/>
    </source>
</evidence>
<dbReference type="PANTHER" id="PTHR43047:SF72">
    <property type="entry name" value="OSMOSENSING HISTIDINE PROTEIN KINASE SLN1"/>
    <property type="match status" value="1"/>
</dbReference>
<evidence type="ECO:0000256" key="6">
    <source>
        <dbReference type="SAM" id="Phobius"/>
    </source>
</evidence>
<feature type="domain" description="Histidine kinase" evidence="7">
    <location>
        <begin position="202"/>
        <end position="416"/>
    </location>
</feature>
<sequence length="480" mass="54381">MNSRRWKIPRISLVNPNIEITATLPSTSLQLVYQVPIGRLIIDTLHNLLWPLLINLLLFLLSLAGIVLLRQQSLRPSENQSAELDSLRVLNEEIVASLPVGLLVYDFASNRTLLSNKIAEHLLPHLNLQKIINMSDQHQGVLQATINNEVYEIRHARSVLSPHTQLFMMRDQDRELLVNKKLQKAQQVLDRNHQMRQQLLHNLGHALNQPLEKMVTQLVQLSQRDADETVLDLLDESQGLARLVDDIVLLNRLEAHDWSPDATVFNLQELLDEIALESLPLMRRKGLSLVVNNHLANDETRFGDRRALRKVLTTLMHYALTTTRWGKITLEVKAADKQADRLIIELVDTGAGLTVDELANVDFPFLGDTSQDRYGQASGMAFFLCKQLCKQMGGSLDIVAKADIGTRYNMQLPLVLEQKREEEEEKILDGVTALVEITVEDVHKIVCRHLENWGARCLTPGRAHFRSGSRCAGDRRSIKA</sequence>
<dbReference type="InterPro" id="IPR004358">
    <property type="entry name" value="Sig_transdc_His_kin-like_C"/>
</dbReference>